<accession>A0ABV1A3H5</accession>
<proteinExistence type="predicted"/>
<reference evidence="1 2" key="1">
    <citation type="submission" date="2021-06" db="EMBL/GenBank/DDBJ databases">
        <authorList>
            <person name="Palmer J.M."/>
        </authorList>
    </citation>
    <scope>NUCLEOTIDE SEQUENCE [LARGE SCALE GENOMIC DNA]</scope>
    <source>
        <strain evidence="1 2">AS_MEX2019</strain>
        <tissue evidence="1">Muscle</tissue>
    </source>
</reference>
<name>A0ABV1A3H5_9TELE</name>
<evidence type="ECO:0000313" key="1">
    <source>
        <dbReference type="EMBL" id="MEQ2313089.1"/>
    </source>
</evidence>
<gene>
    <name evidence="1" type="ORF">AMECASPLE_037997</name>
</gene>
<protein>
    <submittedName>
        <fullName evidence="1">Uncharacterized protein</fullName>
    </submittedName>
</protein>
<dbReference type="EMBL" id="JAHRIP010081965">
    <property type="protein sequence ID" value="MEQ2313089.1"/>
    <property type="molecule type" value="Genomic_DNA"/>
</dbReference>
<sequence length="117" mass="13391">MRITPSHTGLTPFEIVHGRPFPLPSEMNDIEKAQHETSLAEWMNKMLQTKETQLSSSLPVNSAPIPQNNLRPGDLVLIKTLQRKDWSTPRWTLPSSPDHAYCSENRRETFLDSQEPL</sequence>
<dbReference type="Proteomes" id="UP001469553">
    <property type="component" value="Unassembled WGS sequence"/>
</dbReference>
<evidence type="ECO:0000313" key="2">
    <source>
        <dbReference type="Proteomes" id="UP001469553"/>
    </source>
</evidence>
<organism evidence="1 2">
    <name type="scientific">Ameca splendens</name>
    <dbReference type="NCBI Taxonomy" id="208324"/>
    <lineage>
        <taxon>Eukaryota</taxon>
        <taxon>Metazoa</taxon>
        <taxon>Chordata</taxon>
        <taxon>Craniata</taxon>
        <taxon>Vertebrata</taxon>
        <taxon>Euteleostomi</taxon>
        <taxon>Actinopterygii</taxon>
        <taxon>Neopterygii</taxon>
        <taxon>Teleostei</taxon>
        <taxon>Neoteleostei</taxon>
        <taxon>Acanthomorphata</taxon>
        <taxon>Ovalentaria</taxon>
        <taxon>Atherinomorphae</taxon>
        <taxon>Cyprinodontiformes</taxon>
        <taxon>Goodeidae</taxon>
        <taxon>Ameca</taxon>
    </lineage>
</organism>
<keyword evidence="2" id="KW-1185">Reference proteome</keyword>
<comment type="caution">
    <text evidence="1">The sequence shown here is derived from an EMBL/GenBank/DDBJ whole genome shotgun (WGS) entry which is preliminary data.</text>
</comment>